<evidence type="ECO:0000313" key="3">
    <source>
        <dbReference type="Proteomes" id="UP000001072"/>
    </source>
</evidence>
<feature type="compositionally biased region" description="Polar residues" evidence="1">
    <location>
        <begin position="584"/>
        <end position="599"/>
    </location>
</feature>
<reference evidence="3" key="1">
    <citation type="journal article" date="2011" name="Proc. Natl. Acad. Sci. U.S.A.">
        <title>Obligate biotrophy features unraveled by the genomic analysis of rust fungi.</title>
        <authorList>
            <person name="Duplessis S."/>
            <person name="Cuomo C.A."/>
            <person name="Lin Y.-C."/>
            <person name="Aerts A."/>
            <person name="Tisserant E."/>
            <person name="Veneault-Fourrey C."/>
            <person name="Joly D.L."/>
            <person name="Hacquard S."/>
            <person name="Amselem J."/>
            <person name="Cantarel B.L."/>
            <person name="Chiu R."/>
            <person name="Coutinho P.M."/>
            <person name="Feau N."/>
            <person name="Field M."/>
            <person name="Frey P."/>
            <person name="Gelhaye E."/>
            <person name="Goldberg J."/>
            <person name="Grabherr M.G."/>
            <person name="Kodira C.D."/>
            <person name="Kohler A."/>
            <person name="Kuees U."/>
            <person name="Lindquist E.A."/>
            <person name="Lucas S.M."/>
            <person name="Mago R."/>
            <person name="Mauceli E."/>
            <person name="Morin E."/>
            <person name="Murat C."/>
            <person name="Pangilinan J.L."/>
            <person name="Park R."/>
            <person name="Pearson M."/>
            <person name="Quesneville H."/>
            <person name="Rouhier N."/>
            <person name="Sakthikumar S."/>
            <person name="Salamov A.A."/>
            <person name="Schmutz J."/>
            <person name="Selles B."/>
            <person name="Shapiro H."/>
            <person name="Tanguay P."/>
            <person name="Tuskan G.A."/>
            <person name="Henrissat B."/>
            <person name="Van de Peer Y."/>
            <person name="Rouze P."/>
            <person name="Ellis J.G."/>
            <person name="Dodds P.N."/>
            <person name="Schein J.E."/>
            <person name="Zhong S."/>
            <person name="Hamelin R.C."/>
            <person name="Grigoriev I.V."/>
            <person name="Szabo L.J."/>
            <person name="Martin F."/>
        </authorList>
    </citation>
    <scope>NUCLEOTIDE SEQUENCE [LARGE SCALE GENOMIC DNA]</scope>
    <source>
        <strain evidence="3">98AG31 / pathotype 3-4-7</strain>
    </source>
</reference>
<accession>F4RWD7</accession>
<dbReference type="VEuPathDB" id="FungiDB:MELLADRAFT_117360"/>
<dbReference type="KEGG" id="mlr:MELLADRAFT_117360"/>
<dbReference type="Proteomes" id="UP000001072">
    <property type="component" value="Unassembled WGS sequence"/>
</dbReference>
<name>F4RWD7_MELLP</name>
<dbReference type="RefSeq" id="XP_007413401.1">
    <property type="nucleotide sequence ID" value="XM_007413339.1"/>
</dbReference>
<gene>
    <name evidence="2" type="ORF">MELLADRAFT_117360</name>
</gene>
<feature type="region of interest" description="Disordered" evidence="1">
    <location>
        <begin position="98"/>
        <end position="146"/>
    </location>
</feature>
<sequence>MKNILTNQVRIAGRRYLVSISTPRESSSSSCTLCSHLARSQYRSSIPTLSARQQQTKSYTHDNHSNAFLESLESEIETWAQEAPLGKTKDSALIKDFSQSQNDDGSSSSARSEVEGRHLKRETDSQKNCDEDLEHDPANNSEGKLDVMAEEKRRQFYSNPNQMPDLPDIAALKPPRLKHYIPGTPRMWYIDQFEAISRRLMRAFTRPQLEHVCKVLGFEQSEEVSLNTLGMERLKSLRIQHPTLSVKDLRSLVLAEANPTFESSVKKRHPSNASYTKTDLVNFVLTSHWGLTDPKSIPLPINFQTLTHRFQTNSEIFKIPYHELFLLRLEQTRSPRRNLLSYLARKSNVGVELEQDPAGLMVRGDMKSRDDFWRLYKKLRQPIHQQRIPIPKSISEVVVTPALLASLSELSGCYLEFTSEAEGSLLAYSYHDKPLTDTVNDTFLQLAILPSWYNIGVADTYRRLTSPRSKGHFDTMNEPGKSQKTTRLTIPQLQHVKALHRPMPDLRTWLTDVQAGIDKGAIELRATLHPLSCDPSSNLSSRSQELANLITSTDKGTKIDTEEELSVEVFSAPPTEARSDPNSEDWTSSLRVSISQDGT</sequence>
<dbReference type="OrthoDB" id="2507605at2759"/>
<keyword evidence="3" id="KW-1185">Reference proteome</keyword>
<dbReference type="GeneID" id="18925998"/>
<feature type="compositionally biased region" description="Low complexity" evidence="1">
    <location>
        <begin position="98"/>
        <end position="111"/>
    </location>
</feature>
<dbReference type="EMBL" id="GL883125">
    <property type="protein sequence ID" value="EGG03266.1"/>
    <property type="molecule type" value="Genomic_DNA"/>
</dbReference>
<dbReference type="HOGENOM" id="CLU_456046_0_0_1"/>
<feature type="non-terminal residue" evidence="2">
    <location>
        <position position="599"/>
    </location>
</feature>
<evidence type="ECO:0000256" key="1">
    <source>
        <dbReference type="SAM" id="MobiDB-lite"/>
    </source>
</evidence>
<evidence type="ECO:0000313" key="2">
    <source>
        <dbReference type="EMBL" id="EGG03266.1"/>
    </source>
</evidence>
<feature type="region of interest" description="Disordered" evidence="1">
    <location>
        <begin position="553"/>
        <end position="599"/>
    </location>
</feature>
<dbReference type="AlphaFoldDB" id="F4RWD7"/>
<proteinExistence type="predicted"/>
<protein>
    <submittedName>
        <fullName evidence="2">Uncharacterized protein</fullName>
    </submittedName>
</protein>
<dbReference type="InParanoid" id="F4RWD7"/>
<feature type="compositionally biased region" description="Basic and acidic residues" evidence="1">
    <location>
        <begin position="112"/>
        <end position="130"/>
    </location>
</feature>
<organism evidence="3">
    <name type="scientific">Melampsora larici-populina (strain 98AG31 / pathotype 3-4-7)</name>
    <name type="common">Poplar leaf rust fungus</name>
    <dbReference type="NCBI Taxonomy" id="747676"/>
    <lineage>
        <taxon>Eukaryota</taxon>
        <taxon>Fungi</taxon>
        <taxon>Dikarya</taxon>
        <taxon>Basidiomycota</taxon>
        <taxon>Pucciniomycotina</taxon>
        <taxon>Pucciniomycetes</taxon>
        <taxon>Pucciniales</taxon>
        <taxon>Melampsoraceae</taxon>
        <taxon>Melampsora</taxon>
    </lineage>
</organism>